<dbReference type="InterPro" id="IPR028244">
    <property type="entry name" value="T6SS_Rhs_Vgr_dom"/>
</dbReference>
<dbReference type="InterPro" id="IPR006533">
    <property type="entry name" value="T6SS_Vgr_RhsGE"/>
</dbReference>
<dbReference type="Gene3D" id="3.55.50.10">
    <property type="entry name" value="Baseplate protein-like domains"/>
    <property type="match status" value="1"/>
</dbReference>
<evidence type="ECO:0000259" key="4">
    <source>
        <dbReference type="Pfam" id="PF13296"/>
    </source>
</evidence>
<organism evidence="5 6">
    <name type="scientific">Janthinobacterium lividum</name>
    <dbReference type="NCBI Taxonomy" id="29581"/>
    <lineage>
        <taxon>Bacteria</taxon>
        <taxon>Pseudomonadati</taxon>
        <taxon>Pseudomonadota</taxon>
        <taxon>Betaproteobacteria</taxon>
        <taxon>Burkholderiales</taxon>
        <taxon>Oxalobacteraceae</taxon>
        <taxon>Janthinobacterium</taxon>
    </lineage>
</organism>
<accession>A0A1S1U4P1</accession>
<evidence type="ECO:0000313" key="6">
    <source>
        <dbReference type="Proteomes" id="UP000179840"/>
    </source>
</evidence>
<name>A0A1S1U4P1_9BURK</name>
<evidence type="ECO:0000313" key="5">
    <source>
        <dbReference type="EMBL" id="OHV95069.1"/>
    </source>
</evidence>
<dbReference type="Gene3D" id="2.30.110.50">
    <property type="match status" value="1"/>
</dbReference>
<dbReference type="Pfam" id="PF10106">
    <property type="entry name" value="DUF2345"/>
    <property type="match status" value="1"/>
</dbReference>
<dbReference type="InterPro" id="IPR037026">
    <property type="entry name" value="Vgr_OB-fold_dom_sf"/>
</dbReference>
<dbReference type="InterPro" id="IPR006531">
    <property type="entry name" value="Gp5/Vgr_OB"/>
</dbReference>
<dbReference type="AlphaFoldDB" id="A0A1S1U4P1"/>
<comment type="similarity">
    <text evidence="1">Belongs to the VgrG protein family.</text>
</comment>
<proteinExistence type="inferred from homology"/>
<dbReference type="Pfam" id="PF05954">
    <property type="entry name" value="Phage_GPD"/>
    <property type="match status" value="1"/>
</dbReference>
<dbReference type="NCBIfam" id="TIGR01646">
    <property type="entry name" value="vgr_GE"/>
    <property type="match status" value="1"/>
</dbReference>
<dbReference type="Proteomes" id="UP000179840">
    <property type="component" value="Unassembled WGS sequence"/>
</dbReference>
<dbReference type="Gene3D" id="4.10.220.110">
    <property type="match status" value="1"/>
</dbReference>
<dbReference type="SUPFAM" id="SSF69255">
    <property type="entry name" value="gp5 N-terminal domain-like"/>
    <property type="match status" value="1"/>
</dbReference>
<sequence>MDGDESILSGERPLRLRLGVSQKVPAGALIPQRIAGSEAICGGIEYRVLCVSTHADLPLSSLIALPAAIDIVTDQGQLRSICGLVTQASAGDSDGALASYQLVLTDAFAIMEKRCNTRVFRRLTDIEIVKTLLDEWIRSNTVMAHAFQYAFADFFEAQTYPQREFVMQHNESDAAFVRRLLKRSGIAWFFRAEGNTNAHAEPAHTLVLFNHADGLRKNMANTVRYHADRATEERDTLTSWNEVRKLQAGKVTRHSWNEEHPRARPFMTADALGQGSQGMHGNAIAATLDDYRVLPPRAGMDHDALCQLGMLAMQQHDYESHCFHAEGSVRDLCPGEYFTLAEHPDVDALPAAARDFVVTSLHVAAQNNLPKELAARVARLFARNRWLADDALLPQRELASAMDGGALRMRIELTAVRRGVAIVPAYDTRSDLPPVTMQSAMVVGPANEEVHCDAMGRVKVRFPATRKLDHEHAGGTGASDTDADSAWVRVASSWAGNGPGSMQQCGYLGLPRVGSEVLLAFLGGDPDRPVIVGQLYNHNAQPVALSKAGDLPGNRYLSGIKSREIKGARGNQLRFDDVHGQINAQLASDHGSTQLNLGWLTQDRRNGQGDARGEGAELRTDEQLAMRAGKGMLLSAWKRLNGDGGHMARSEYLGLMENCLELFRSLGSYAATHQALENTDEAQQELQQSLKSWEGGSNTQPRAELGGAAAIAVTAPAGISFASSKAIVSYAVSNIDTVAQQHLQAVAGQRYSVNAGKGISLFAHADGIRAIAHHGKFLLQSQHDDMDLNAAKNLKLTASEGKLTGMADEIVLISKHGAFIRIADGITFGSKSPLNFNAPNFIFNDPQSMAVELPNFAEGKADQQFIFQYEGDDSPVDGVPPAPQLAPQAHFAVKLGDGSSADGRSDGGGKTEVLERAAMHLAAIEVFNNKD</sequence>
<dbReference type="InterPro" id="IPR017847">
    <property type="entry name" value="T6SS_RhsGE_Vgr_subset"/>
</dbReference>
<reference evidence="5 6" key="1">
    <citation type="submission" date="2015-06" db="EMBL/GenBank/DDBJ databases">
        <title>Draft genome sequencing of a biphenyl-degrading bacterium, Janthinobacterium lividum MEG1.</title>
        <authorList>
            <person name="Shimodaira J."/>
            <person name="Hatta T."/>
        </authorList>
    </citation>
    <scope>NUCLEOTIDE SEQUENCE [LARGE SCALE GENOMIC DNA]</scope>
    <source>
        <strain evidence="5 6">MEG1</strain>
    </source>
</reference>
<dbReference type="InterPro" id="IPR018769">
    <property type="entry name" value="VgrG2_DUF2345"/>
</dbReference>
<evidence type="ECO:0000259" key="3">
    <source>
        <dbReference type="Pfam" id="PF10106"/>
    </source>
</evidence>
<dbReference type="NCBIfam" id="TIGR03361">
    <property type="entry name" value="VI_Rhs_Vgr"/>
    <property type="match status" value="1"/>
</dbReference>
<dbReference type="RefSeq" id="WP_071079136.1">
    <property type="nucleotide sequence ID" value="NZ_LFKP01000011.1"/>
</dbReference>
<dbReference type="SUPFAM" id="SSF69349">
    <property type="entry name" value="Phage fibre proteins"/>
    <property type="match status" value="1"/>
</dbReference>
<feature type="domain" description="Gp5/Type VI secretion system Vgr protein OB-fold" evidence="2">
    <location>
        <begin position="480"/>
        <end position="536"/>
    </location>
</feature>
<gene>
    <name evidence="5" type="ORF">AKG95_22580</name>
</gene>
<feature type="domain" description="DUF2345" evidence="3">
    <location>
        <begin position="704"/>
        <end position="847"/>
    </location>
</feature>
<evidence type="ECO:0000256" key="1">
    <source>
        <dbReference type="ARBA" id="ARBA00005558"/>
    </source>
</evidence>
<dbReference type="SUPFAM" id="SSF69279">
    <property type="entry name" value="Phage tail proteins"/>
    <property type="match status" value="2"/>
</dbReference>
<evidence type="ECO:0000259" key="2">
    <source>
        <dbReference type="Pfam" id="PF04717"/>
    </source>
</evidence>
<comment type="caution">
    <text evidence="5">The sequence shown here is derived from an EMBL/GenBank/DDBJ whole genome shotgun (WGS) entry which is preliminary data.</text>
</comment>
<dbReference type="Gene3D" id="2.40.50.230">
    <property type="entry name" value="Gp5 N-terminal domain"/>
    <property type="match status" value="1"/>
</dbReference>
<protein>
    <submittedName>
        <fullName evidence="5">Type VI secretion protein</fullName>
    </submittedName>
</protein>
<feature type="domain" description="Putative type VI secretion system Rhs element associated Vgr" evidence="4">
    <location>
        <begin position="563"/>
        <end position="670"/>
    </location>
</feature>
<dbReference type="Pfam" id="PF13296">
    <property type="entry name" value="T6SS_Vgr"/>
    <property type="match status" value="1"/>
</dbReference>
<dbReference type="Pfam" id="PF04717">
    <property type="entry name" value="Phage_base_V"/>
    <property type="match status" value="1"/>
</dbReference>
<dbReference type="EMBL" id="LFKP01000011">
    <property type="protein sequence ID" value="OHV95069.1"/>
    <property type="molecule type" value="Genomic_DNA"/>
</dbReference>